<keyword evidence="4 5" id="KW-0472">Membrane</keyword>
<feature type="transmembrane region" description="Helical" evidence="5">
    <location>
        <begin position="1307"/>
        <end position="1324"/>
    </location>
</feature>
<accession>A0A0L0D9E6</accession>
<dbReference type="GO" id="GO:0016020">
    <property type="term" value="C:membrane"/>
    <property type="evidence" value="ECO:0007669"/>
    <property type="project" value="UniProtKB-SubCell"/>
</dbReference>
<dbReference type="PANTHER" id="PTHR21576">
    <property type="entry name" value="UNCHARACTERIZED NODULIN-LIKE PROTEIN"/>
    <property type="match status" value="1"/>
</dbReference>
<feature type="transmembrane region" description="Helical" evidence="5">
    <location>
        <begin position="1361"/>
        <end position="1381"/>
    </location>
</feature>
<dbReference type="InterPro" id="IPR036259">
    <property type="entry name" value="MFS_trans_sf"/>
</dbReference>
<gene>
    <name evidence="6" type="ORF">AMSG_04709</name>
</gene>
<keyword evidence="7" id="KW-1185">Reference proteome</keyword>
<dbReference type="RefSeq" id="XP_013758381.1">
    <property type="nucleotide sequence ID" value="XM_013902927.1"/>
</dbReference>
<sequence>MGAWFEGWGMAPSWLDYTLGVAGIISIFVGLLVAFVVHNHPVLSRIKTLRMIKYMAICNVFSTVQFPLVMSTLVTSSVACHLEAVQTQFFLTAWIGIHTTIGLDVFHQIRSASIRFFFFKEWMTVVGILTCAFLSTVWMVLPCGDSVGPIHAQSRLCWIQPSSCRIVLFDIPLSLAYVFNLYVFVLAFRMLSTKQLGWNAALLSYVVWYCGGFAVIFSLFIGQEISLAATGSVPAWLALSQVLVVGIHGIVNGTVFFVLWSNVKSILGGHRTLPASIKLGDLRRLQEWEELMKHLTGRTSFSRNMMYATSSSSTLFGSTGGALRSTESNASKFSVPFARLYETKTRAHREAVDLVEREGQDDWREFFYFEQLKVSGAESAPLLGPHLLDYAGDLALISSVEPRCREVMNPWRSPLRSTYNFRLVGDKLYYFLTSSDSPVCSDHTLDTPVGSESRGAAAAILAARAQLASPQRREPSLFRANGPAAKRTTSFGFGISSSGASDTDDVAYAGSIPLEYLVEVEPVEYCELPSYMTPSTVSTPQFPFVVTVLEDKSLESSAAVTMDSPEQLVSMTETQLTVHEAEDPLFVKQSWVLEAGSAREREVWMARIREHRPGGVAHVEEIDASGQPHLRLGTSSLYISRTILKSPSWLADAERELDALFARLENEATTFVNDLFGLFMVYNMGYMVEENIWFLATSALDELNLLGAVEDFAFHPVNGWGESGYGLSTNVKLERVEPVLAQLARDVHFLAGLGWQDYDLSIVAISVPNWGAVDAETRAALEDRLAAARFVGSPSTGVFYGLRIVNYLPDCSAGEGSWLWRASARCGRALGGLDDRESALVAATGYARTFMDAVTRHVFSSEAAYEWSRAQDLFVSSHHSSVLLVWSMSGEQSLACCWRRSRRAVDESTASSERTFDEHSPLLGGSINGVSGGARLRAQTDDSERAGTLPAMGAYAWESLEEIVDAVMVRSIDVWCLAEAWLPSVTLVVVACCTLAFGTASMYAAAFFSEHMEKLFGITANDAYWVKMARLSGRWLGLVAGYAVERFGPRRAVLVSGVAVWLGYMGMWVMSFSKVTAVVAPLCMCILAVELGSYAIQLSALWTVLVLLQFSWASSVVGFVQGVPALGGALQGLALLSIDVSVHAMFFWLAMLLLVISWVGVLLPMQFNPVMQMEARLARVRGVSAMSRRISASSLSLVRDRSYSVGLAPNRAAADYVLGATLGAGHGVGGVAHEAAVGTMALPTSARFTSPSWFKFSSSPVLAVRDLVASSEFQSLFLVAALCQGFTAAVVSYIGDIERAAGRKANVSLAYALFGLARFVGALFEGNLTQALPHVHHSYSVIVISTLMSVAHLLLSYAHQWLIEAGLAGTGLLYGAVDALMPLMIRDCFSVNHFPIVLAGVSLGQAIGASVADGVKWIHLQSESSTCTGSQCFRPIILAASVSCLLSVAVGIAMWRRHQQFRTRRHRSERAALYTAAISLSGASGTAARSTTVRRRSGGRDLSLRRRLPRV</sequence>
<feature type="transmembrane region" description="Helical" evidence="5">
    <location>
        <begin position="1075"/>
        <end position="1093"/>
    </location>
</feature>
<feature type="transmembrane region" description="Helical" evidence="5">
    <location>
        <begin position="166"/>
        <end position="188"/>
    </location>
</feature>
<evidence type="ECO:0000313" key="7">
    <source>
        <dbReference type="Proteomes" id="UP000054408"/>
    </source>
</evidence>
<feature type="transmembrane region" description="Helical" evidence="5">
    <location>
        <begin position="57"/>
        <end position="79"/>
    </location>
</feature>
<evidence type="ECO:0000256" key="3">
    <source>
        <dbReference type="ARBA" id="ARBA00022989"/>
    </source>
</evidence>
<keyword evidence="3 5" id="KW-1133">Transmembrane helix</keyword>
<feature type="transmembrane region" description="Helical" evidence="5">
    <location>
        <begin position="233"/>
        <end position="260"/>
    </location>
</feature>
<feature type="transmembrane region" description="Helical" evidence="5">
    <location>
        <begin position="1051"/>
        <end position="1069"/>
    </location>
</feature>
<evidence type="ECO:0000256" key="5">
    <source>
        <dbReference type="SAM" id="Phobius"/>
    </source>
</evidence>
<evidence type="ECO:0000256" key="4">
    <source>
        <dbReference type="ARBA" id="ARBA00023136"/>
    </source>
</evidence>
<reference evidence="6 7" key="1">
    <citation type="submission" date="2010-05" db="EMBL/GenBank/DDBJ databases">
        <title>The Genome Sequence of Thecamonas trahens ATCC 50062.</title>
        <authorList>
            <consortium name="The Broad Institute Genome Sequencing Platform"/>
            <person name="Russ C."/>
            <person name="Cuomo C."/>
            <person name="Shea T."/>
            <person name="Young S.K."/>
            <person name="Zeng Q."/>
            <person name="Koehrsen M."/>
            <person name="Haas B."/>
            <person name="Borodovsky M."/>
            <person name="Guigo R."/>
            <person name="Alvarado L."/>
            <person name="Berlin A."/>
            <person name="Bochicchio J."/>
            <person name="Borenstein D."/>
            <person name="Chapman S."/>
            <person name="Chen Z."/>
            <person name="Freedman E."/>
            <person name="Gellesch M."/>
            <person name="Goldberg J."/>
            <person name="Griggs A."/>
            <person name="Gujja S."/>
            <person name="Heilman E."/>
            <person name="Heiman D."/>
            <person name="Hepburn T."/>
            <person name="Howarth C."/>
            <person name="Jen D."/>
            <person name="Larson L."/>
            <person name="Mehta T."/>
            <person name="Park D."/>
            <person name="Pearson M."/>
            <person name="Roberts A."/>
            <person name="Saif S."/>
            <person name="Shenoy N."/>
            <person name="Sisk P."/>
            <person name="Stolte C."/>
            <person name="Sykes S."/>
            <person name="Thomson T."/>
            <person name="Walk T."/>
            <person name="White J."/>
            <person name="Yandava C."/>
            <person name="Burger G."/>
            <person name="Gray M.W."/>
            <person name="Holland P.W.H."/>
            <person name="King N."/>
            <person name="Lang F.B.F."/>
            <person name="Roger A.J."/>
            <person name="Ruiz-Trillo I."/>
            <person name="Lander E."/>
            <person name="Nusbaum C."/>
        </authorList>
    </citation>
    <scope>NUCLEOTIDE SEQUENCE [LARGE SCALE GENOMIC DNA]</scope>
    <source>
        <strain evidence="6 7">ATCC 50062</strain>
    </source>
</reference>
<dbReference type="EMBL" id="GL349452">
    <property type="protein sequence ID" value="KNC48964.1"/>
    <property type="molecule type" value="Genomic_DNA"/>
</dbReference>
<feature type="transmembrane region" description="Helical" evidence="5">
    <location>
        <begin position="200"/>
        <end position="221"/>
    </location>
</feature>
<comment type="subcellular location">
    <subcellularLocation>
        <location evidence="1">Membrane</location>
        <topology evidence="1">Multi-pass membrane protein</topology>
    </subcellularLocation>
</comment>
<feature type="transmembrane region" description="Helical" evidence="5">
    <location>
        <begin position="1140"/>
        <end position="1163"/>
    </location>
</feature>
<feature type="transmembrane region" description="Helical" evidence="5">
    <location>
        <begin position="1336"/>
        <end position="1355"/>
    </location>
</feature>
<proteinExistence type="predicted"/>
<evidence type="ECO:0000256" key="1">
    <source>
        <dbReference type="ARBA" id="ARBA00004141"/>
    </source>
</evidence>
<organism evidence="6 7">
    <name type="scientific">Thecamonas trahens ATCC 50062</name>
    <dbReference type="NCBI Taxonomy" id="461836"/>
    <lineage>
        <taxon>Eukaryota</taxon>
        <taxon>Apusozoa</taxon>
        <taxon>Apusomonadida</taxon>
        <taxon>Apusomonadidae</taxon>
        <taxon>Thecamonas</taxon>
    </lineage>
</organism>
<evidence type="ECO:0000313" key="6">
    <source>
        <dbReference type="EMBL" id="KNC48964.1"/>
    </source>
</evidence>
<feature type="transmembrane region" description="Helical" evidence="5">
    <location>
        <begin position="980"/>
        <end position="1004"/>
    </location>
</feature>
<feature type="transmembrane region" description="Helical" evidence="5">
    <location>
        <begin position="17"/>
        <end position="37"/>
    </location>
</feature>
<protein>
    <submittedName>
        <fullName evidence="6">Uncharacterized protein</fullName>
    </submittedName>
</protein>
<feature type="transmembrane region" description="Helical" evidence="5">
    <location>
        <begin position="1275"/>
        <end position="1295"/>
    </location>
</feature>
<feature type="transmembrane region" description="Helical" evidence="5">
    <location>
        <begin position="85"/>
        <end position="106"/>
    </location>
</feature>
<evidence type="ECO:0000256" key="2">
    <source>
        <dbReference type="ARBA" id="ARBA00022692"/>
    </source>
</evidence>
<name>A0A0L0D9E6_THETB</name>
<feature type="transmembrane region" description="Helical" evidence="5">
    <location>
        <begin position="118"/>
        <end position="141"/>
    </location>
</feature>
<dbReference type="Proteomes" id="UP000054408">
    <property type="component" value="Unassembled WGS sequence"/>
</dbReference>
<feature type="transmembrane region" description="Helical" evidence="5">
    <location>
        <begin position="1432"/>
        <end position="1455"/>
    </location>
</feature>
<dbReference type="PANTHER" id="PTHR21576:SF158">
    <property type="entry name" value="RIBOSOMAL RNA-PROCESSING PROTEIN 12-LIKE CONSERVED DOMAIN-CONTAINING PROTEIN"/>
    <property type="match status" value="1"/>
</dbReference>
<dbReference type="SUPFAM" id="SSF103473">
    <property type="entry name" value="MFS general substrate transporter"/>
    <property type="match status" value="1"/>
</dbReference>
<dbReference type="GeneID" id="25564243"/>
<keyword evidence="2 5" id="KW-0812">Transmembrane</keyword>